<keyword evidence="2" id="KW-1185">Reference proteome</keyword>
<dbReference type="RefSeq" id="WP_058492669.1">
    <property type="nucleotide sequence ID" value="NZ_CBCRUR010000014.1"/>
</dbReference>
<accession>A0A0W1AIK2</accession>
<comment type="caution">
    <text evidence="1">The sequence shown here is derived from an EMBL/GenBank/DDBJ whole genome shotgun (WGS) entry which is preliminary data.</text>
</comment>
<organism evidence="1 2">
    <name type="scientific">Legionella worsleiensis</name>
    <dbReference type="NCBI Taxonomy" id="45076"/>
    <lineage>
        <taxon>Bacteria</taxon>
        <taxon>Pseudomonadati</taxon>
        <taxon>Pseudomonadota</taxon>
        <taxon>Gammaproteobacteria</taxon>
        <taxon>Legionellales</taxon>
        <taxon>Legionellaceae</taxon>
        <taxon>Legionella</taxon>
    </lineage>
</organism>
<reference evidence="1 2" key="1">
    <citation type="submission" date="2015-11" db="EMBL/GenBank/DDBJ databases">
        <title>Genomic analysis of 38 Legionella species identifies large and diverse effector repertoires.</title>
        <authorList>
            <person name="Burstein D."/>
            <person name="Amaro F."/>
            <person name="Zusman T."/>
            <person name="Lifshitz Z."/>
            <person name="Cohen O."/>
            <person name="Gilbert J.A."/>
            <person name="Pupko T."/>
            <person name="Shuman H.A."/>
            <person name="Segal G."/>
        </authorList>
    </citation>
    <scope>NUCLEOTIDE SEQUENCE [LARGE SCALE GENOMIC DNA]</scope>
    <source>
        <strain evidence="1 2">ATCC 49508</strain>
    </source>
</reference>
<dbReference type="AlphaFoldDB" id="A0A0W1AIK2"/>
<sequence length="72" mass="8306">MFFLDLKLVSYLLLNFELKSKRYALKAASKEVFYGLMNFRFIKTLGAFDFVMCKELGALSKKKGSVNYYAAN</sequence>
<gene>
    <name evidence="1" type="ORF">Lwor_0842</name>
</gene>
<protein>
    <submittedName>
        <fullName evidence="1">Uncharacterized protein</fullName>
    </submittedName>
</protein>
<proteinExistence type="predicted"/>
<evidence type="ECO:0000313" key="2">
    <source>
        <dbReference type="Proteomes" id="UP000054662"/>
    </source>
</evidence>
<dbReference type="PATRIC" id="fig|45076.6.peg.914"/>
<name>A0A0W1AIK2_9GAMM</name>
<dbReference type="EMBL" id="LNZC01000007">
    <property type="protein sequence ID" value="KTD81164.1"/>
    <property type="molecule type" value="Genomic_DNA"/>
</dbReference>
<dbReference type="Proteomes" id="UP000054662">
    <property type="component" value="Unassembled WGS sequence"/>
</dbReference>
<evidence type="ECO:0000313" key="1">
    <source>
        <dbReference type="EMBL" id="KTD81164.1"/>
    </source>
</evidence>